<dbReference type="Proteomes" id="UP001387364">
    <property type="component" value="Chromosome"/>
</dbReference>
<organism evidence="1 2">
    <name type="scientific">Bacillus kandeliae</name>
    <dbReference type="NCBI Taxonomy" id="3129297"/>
    <lineage>
        <taxon>Bacteria</taxon>
        <taxon>Bacillati</taxon>
        <taxon>Bacillota</taxon>
        <taxon>Bacilli</taxon>
        <taxon>Bacillales</taxon>
        <taxon>Bacillaceae</taxon>
        <taxon>Bacillus</taxon>
    </lineage>
</organism>
<keyword evidence="2" id="KW-1185">Reference proteome</keyword>
<evidence type="ECO:0000313" key="2">
    <source>
        <dbReference type="Proteomes" id="UP001387364"/>
    </source>
</evidence>
<accession>A0ABZ2N2P3</accession>
<protein>
    <submittedName>
        <fullName evidence="1">Uncharacterized protein</fullName>
    </submittedName>
</protein>
<dbReference type="RefSeq" id="WP_338749808.1">
    <property type="nucleotide sequence ID" value="NZ_CP147404.1"/>
</dbReference>
<evidence type="ECO:0000313" key="1">
    <source>
        <dbReference type="EMBL" id="WXB91878.1"/>
    </source>
</evidence>
<reference evidence="1 2" key="1">
    <citation type="submission" date="2024-02" db="EMBL/GenBank/DDBJ databases">
        <title>Seven novel Bacillus-like species.</title>
        <authorList>
            <person name="Liu G."/>
        </authorList>
    </citation>
    <scope>NUCLEOTIDE SEQUENCE [LARGE SCALE GENOMIC DNA]</scope>
    <source>
        <strain evidence="1 2">FJAT-52991</strain>
    </source>
</reference>
<sequence length="54" mass="6397">MLEYYTVEEKKAYEILVSLGIHEPIAKDCIASRNIKELEIVMEFLERYGNYINN</sequence>
<gene>
    <name evidence="1" type="ORF">WDJ61_11420</name>
</gene>
<name>A0ABZ2N2P3_9BACI</name>
<proteinExistence type="predicted"/>
<dbReference type="EMBL" id="CP147404">
    <property type="protein sequence ID" value="WXB91878.1"/>
    <property type="molecule type" value="Genomic_DNA"/>
</dbReference>